<dbReference type="GO" id="GO:0010587">
    <property type="term" value="P:miRNA catabolic process"/>
    <property type="evidence" value="ECO:0007669"/>
    <property type="project" value="TreeGrafter"/>
</dbReference>
<dbReference type="EMBL" id="PZQS01000006">
    <property type="protein sequence ID" value="PVD28953.1"/>
    <property type="molecule type" value="Genomic_DNA"/>
</dbReference>
<keyword evidence="4" id="KW-1185">Reference proteome</keyword>
<evidence type="ECO:0000259" key="2">
    <source>
        <dbReference type="Pfam" id="PF00773"/>
    </source>
</evidence>
<dbReference type="InterPro" id="IPR050180">
    <property type="entry name" value="RNR_Ribonuclease"/>
</dbReference>
<dbReference type="Proteomes" id="UP000245119">
    <property type="component" value="Linkage Group LG6"/>
</dbReference>
<dbReference type="SUPFAM" id="SSF50249">
    <property type="entry name" value="Nucleic acid-binding proteins"/>
    <property type="match status" value="1"/>
</dbReference>
<proteinExistence type="predicted"/>
<dbReference type="STRING" id="400727.A0A2T7P6D4"/>
<dbReference type="PANTHER" id="PTHR23355">
    <property type="entry name" value="RIBONUCLEASE"/>
    <property type="match status" value="1"/>
</dbReference>
<feature type="domain" description="RNB" evidence="2">
    <location>
        <begin position="2"/>
        <end position="223"/>
    </location>
</feature>
<dbReference type="GO" id="GO:0000932">
    <property type="term" value="C:P-body"/>
    <property type="evidence" value="ECO:0007669"/>
    <property type="project" value="TreeGrafter"/>
</dbReference>
<name>A0A2T7P6D4_POMCA</name>
<reference evidence="3 4" key="1">
    <citation type="submission" date="2018-04" db="EMBL/GenBank/DDBJ databases">
        <title>The genome of golden apple snail Pomacea canaliculata provides insight into stress tolerance and invasive adaptation.</title>
        <authorList>
            <person name="Liu C."/>
            <person name="Liu B."/>
            <person name="Ren Y."/>
            <person name="Zhang Y."/>
            <person name="Wang H."/>
            <person name="Li S."/>
            <person name="Jiang F."/>
            <person name="Yin L."/>
            <person name="Zhang G."/>
            <person name="Qian W."/>
            <person name="Fan W."/>
        </authorList>
    </citation>
    <scope>NUCLEOTIDE SEQUENCE [LARGE SCALE GENOMIC DNA]</scope>
    <source>
        <strain evidence="3">SZHN2017</strain>
        <tissue evidence="3">Muscle</tissue>
    </source>
</reference>
<dbReference type="GO" id="GO:0006402">
    <property type="term" value="P:mRNA catabolic process"/>
    <property type="evidence" value="ECO:0007669"/>
    <property type="project" value="TreeGrafter"/>
</dbReference>
<dbReference type="InterPro" id="IPR012340">
    <property type="entry name" value="NA-bd_OB-fold"/>
</dbReference>
<protein>
    <recommendedName>
        <fullName evidence="2">RNB domain-containing protein</fullName>
    </recommendedName>
</protein>
<evidence type="ECO:0000313" key="4">
    <source>
        <dbReference type="Proteomes" id="UP000245119"/>
    </source>
</evidence>
<dbReference type="InterPro" id="IPR001900">
    <property type="entry name" value="RNase_II/R"/>
</dbReference>
<dbReference type="OrthoDB" id="6105569at2759"/>
<evidence type="ECO:0000313" key="3">
    <source>
        <dbReference type="EMBL" id="PVD28953.1"/>
    </source>
</evidence>
<gene>
    <name evidence="3" type="ORF">C0Q70_11549</name>
</gene>
<dbReference type="GO" id="GO:0000175">
    <property type="term" value="F:3'-5'-RNA exonuclease activity"/>
    <property type="evidence" value="ECO:0007669"/>
    <property type="project" value="TreeGrafter"/>
</dbReference>
<feature type="region of interest" description="Disordered" evidence="1">
    <location>
        <begin position="392"/>
        <end position="421"/>
    </location>
</feature>
<accession>A0A2T7P6D4</accession>
<feature type="compositionally biased region" description="Polar residues" evidence="1">
    <location>
        <begin position="398"/>
        <end position="421"/>
    </location>
</feature>
<evidence type="ECO:0000256" key="1">
    <source>
        <dbReference type="SAM" id="MobiDB-lite"/>
    </source>
</evidence>
<organism evidence="3 4">
    <name type="scientific">Pomacea canaliculata</name>
    <name type="common">Golden apple snail</name>
    <dbReference type="NCBI Taxonomy" id="400727"/>
    <lineage>
        <taxon>Eukaryota</taxon>
        <taxon>Metazoa</taxon>
        <taxon>Spiralia</taxon>
        <taxon>Lophotrochozoa</taxon>
        <taxon>Mollusca</taxon>
        <taxon>Gastropoda</taxon>
        <taxon>Caenogastropoda</taxon>
        <taxon>Architaenioglossa</taxon>
        <taxon>Ampullarioidea</taxon>
        <taxon>Ampullariidae</taxon>
        <taxon>Pomacea</taxon>
    </lineage>
</organism>
<dbReference type="Pfam" id="PF00773">
    <property type="entry name" value="RNB"/>
    <property type="match status" value="1"/>
</dbReference>
<dbReference type="AlphaFoldDB" id="A0A2T7P6D4"/>
<dbReference type="PANTHER" id="PTHR23355:SF9">
    <property type="entry name" value="DIS3-LIKE EXONUCLEASE 2"/>
    <property type="match status" value="1"/>
</dbReference>
<comment type="caution">
    <text evidence="3">The sequence shown here is derived from an EMBL/GenBank/DDBJ whole genome shotgun (WGS) entry which is preliminary data.</text>
</comment>
<dbReference type="GO" id="GO:0003723">
    <property type="term" value="F:RNA binding"/>
    <property type="evidence" value="ECO:0007669"/>
    <property type="project" value="InterPro"/>
</dbReference>
<sequence>MIKSCKQFSYKDVQRIICNCDEDSEESVEKDVIHLHKISSKLRYQRLENGDLSIPFEDPRLQDVDEDMENPEAHSLVEEFMIITNKYIARRLSQNPKLSSLLILRTQKQPASEQRKEWFSNEGALGHLVMKLQGQKINKSIQLLASCMKEQDDQYVIVQRSLWTKLCYCLQNDNIEEIRKIIFMDNAHSLQCLALQHWLEMMETAEYKCGDGLSKENALHFGLQRLVHADLDGTDVNCTVKEVIQLCQELNTIAARQKAFSKECQALAIADTLRSGPLNFRAYVDELSSDKMVLHVPSLQKVSSRKQELHFNLLGAVQQPEVIAPATKREKVKVHVKPAVYCVRSEDRNELDKRRKYGDLSSPKISPEPRSVWRARQAERLEFAREDVVEQPEIGERMSTSYSSAVCCSNKGSQSCDVREQ</sequence>